<reference evidence="1 3" key="2">
    <citation type="submission" date="2020-05" db="EMBL/GenBank/DDBJ databases">
        <authorList>
            <person name="Campoy J."/>
            <person name="Schneeberger K."/>
            <person name="Spophaly S."/>
        </authorList>
    </citation>
    <scope>NUCLEOTIDE SEQUENCE [LARGE SCALE GENOMIC DNA]</scope>
    <source>
        <strain evidence="1">PruArmRojPasFocal</strain>
    </source>
</reference>
<reference evidence="4" key="1">
    <citation type="journal article" date="2020" name="Genome Biol.">
        <title>Gamete binning: chromosome-level and haplotype-resolved genome assembly enabled by high-throughput single-cell sequencing of gamete genomes.</title>
        <authorList>
            <person name="Campoy J.A."/>
            <person name="Sun H."/>
            <person name="Goel M."/>
            <person name="Jiao W.-B."/>
            <person name="Folz-Donahue K."/>
            <person name="Wang N."/>
            <person name="Rubio M."/>
            <person name="Liu C."/>
            <person name="Kukat C."/>
            <person name="Ruiz D."/>
            <person name="Huettel B."/>
            <person name="Schneeberger K."/>
        </authorList>
    </citation>
    <scope>NUCLEOTIDE SEQUENCE [LARGE SCALE GENOMIC DNA]</scope>
    <source>
        <strain evidence="4">cv. Rojo Pasion</strain>
    </source>
</reference>
<sequence>MDGWSNIRKCGGRFNRDATDVLYQPQKANGVAHALAQYGLKEGTRFLWTDAAPPRLDYILWKIGKWGRVFNSIVLYSCFKI</sequence>
<dbReference type="AlphaFoldDB" id="A0A6J5U9T2"/>
<dbReference type="Proteomes" id="UP000507245">
    <property type="component" value="Unassembled WGS sequence"/>
</dbReference>
<evidence type="ECO:0000313" key="4">
    <source>
        <dbReference type="Proteomes" id="UP000507245"/>
    </source>
</evidence>
<organism evidence="1 3">
    <name type="scientific">Prunus armeniaca</name>
    <name type="common">Apricot</name>
    <name type="synonym">Armeniaca vulgaris</name>
    <dbReference type="NCBI Taxonomy" id="36596"/>
    <lineage>
        <taxon>Eukaryota</taxon>
        <taxon>Viridiplantae</taxon>
        <taxon>Streptophyta</taxon>
        <taxon>Embryophyta</taxon>
        <taxon>Tracheophyta</taxon>
        <taxon>Spermatophyta</taxon>
        <taxon>Magnoliopsida</taxon>
        <taxon>eudicotyledons</taxon>
        <taxon>Gunneridae</taxon>
        <taxon>Pentapetalae</taxon>
        <taxon>rosids</taxon>
        <taxon>fabids</taxon>
        <taxon>Rosales</taxon>
        <taxon>Rosaceae</taxon>
        <taxon>Amygdaloideae</taxon>
        <taxon>Amygdaleae</taxon>
        <taxon>Prunus</taxon>
    </lineage>
</organism>
<evidence type="ECO:0000313" key="3">
    <source>
        <dbReference type="Proteomes" id="UP000507222"/>
    </source>
</evidence>
<gene>
    <name evidence="1" type="ORF">CURHAP_LOCUS20297</name>
    <name evidence="2" type="ORF">ORAREDHAP_LOCUS20077</name>
</gene>
<protein>
    <submittedName>
        <fullName evidence="1">Uncharacterized protein</fullName>
    </submittedName>
</protein>
<keyword evidence="4" id="KW-1185">Reference proteome</keyword>
<evidence type="ECO:0000313" key="2">
    <source>
        <dbReference type="EMBL" id="CAB4303647.1"/>
    </source>
</evidence>
<dbReference type="Proteomes" id="UP000507222">
    <property type="component" value="Unassembled WGS sequence"/>
</dbReference>
<evidence type="ECO:0000313" key="1">
    <source>
        <dbReference type="EMBL" id="CAB4273131.1"/>
    </source>
</evidence>
<dbReference type="EMBL" id="CAEKKB010000003">
    <property type="protein sequence ID" value="CAB4303647.1"/>
    <property type="molecule type" value="Genomic_DNA"/>
</dbReference>
<name>A0A6J5U9T2_PRUAR</name>
<proteinExistence type="predicted"/>
<dbReference type="EMBL" id="CAEKDK010000003">
    <property type="protein sequence ID" value="CAB4273131.1"/>
    <property type="molecule type" value="Genomic_DNA"/>
</dbReference>
<accession>A0A6J5U9T2</accession>